<sequence>METRLHQEFADRRVNRVNSRKEFFYVTPAEVRTALERFAGEHLVEFSETPQALEWRASKTA</sequence>
<reference evidence="1" key="1">
    <citation type="submission" date="2022-10" db="EMBL/GenBank/DDBJ databases">
        <title>The complete genomes of actinobacterial strains from the NBC collection.</title>
        <authorList>
            <person name="Joergensen T.S."/>
            <person name="Alvarez Arevalo M."/>
            <person name="Sterndorff E.B."/>
            <person name="Faurdal D."/>
            <person name="Vuksanovic O."/>
            <person name="Mourched A.-S."/>
            <person name="Charusanti P."/>
            <person name="Shaw S."/>
            <person name="Blin K."/>
            <person name="Weber T."/>
        </authorList>
    </citation>
    <scope>NUCLEOTIDE SEQUENCE</scope>
    <source>
        <strain evidence="1">NBC_01436</strain>
    </source>
</reference>
<evidence type="ECO:0000313" key="1">
    <source>
        <dbReference type="EMBL" id="WUX42358.1"/>
    </source>
</evidence>
<accession>A0ABZ1ZUT2</accession>
<dbReference type="EMBL" id="CP109491">
    <property type="protein sequence ID" value="WUX42358.1"/>
    <property type="molecule type" value="Genomic_DNA"/>
</dbReference>
<name>A0ABZ1ZUT2_STRAQ</name>
<keyword evidence="2" id="KW-1185">Reference proteome</keyword>
<gene>
    <name evidence="1" type="ORF">OG367_38455</name>
</gene>
<dbReference type="Pfam" id="PF13455">
    <property type="entry name" value="MUG113"/>
    <property type="match status" value="1"/>
</dbReference>
<dbReference type="RefSeq" id="WP_329360585.1">
    <property type="nucleotide sequence ID" value="NZ_CP109490.1"/>
</dbReference>
<proteinExistence type="predicted"/>
<organism evidence="1 2">
    <name type="scientific">Streptomyces anulatus</name>
    <name type="common">Streptomyces chrysomallus</name>
    <dbReference type="NCBI Taxonomy" id="1892"/>
    <lineage>
        <taxon>Bacteria</taxon>
        <taxon>Bacillati</taxon>
        <taxon>Actinomycetota</taxon>
        <taxon>Actinomycetes</taxon>
        <taxon>Kitasatosporales</taxon>
        <taxon>Streptomycetaceae</taxon>
        <taxon>Streptomyces</taxon>
    </lineage>
</organism>
<dbReference type="Proteomes" id="UP001431926">
    <property type="component" value="Chromosome"/>
</dbReference>
<protein>
    <submittedName>
        <fullName evidence="1">GIY-YIG nuclease family protein</fullName>
    </submittedName>
</protein>
<evidence type="ECO:0000313" key="2">
    <source>
        <dbReference type="Proteomes" id="UP001431926"/>
    </source>
</evidence>